<gene>
    <name evidence="1" type="ORF">SDC9_124914</name>
</gene>
<protein>
    <submittedName>
        <fullName evidence="1">Uncharacterized protein</fullName>
    </submittedName>
</protein>
<comment type="caution">
    <text evidence="1">The sequence shown here is derived from an EMBL/GenBank/DDBJ whole genome shotgun (WGS) entry which is preliminary data.</text>
</comment>
<dbReference type="AlphaFoldDB" id="A0A645CLX4"/>
<sequence>MKFVGIQIDLREGCITKGQCLALINPCSCRFCSCNINLSLTRCGNGMTQLTNDIFVFQPINQPRVILFWNQVSTICINTFLQDIGYITEV</sequence>
<name>A0A645CLX4_9ZZZZ</name>
<proteinExistence type="predicted"/>
<reference evidence="1" key="1">
    <citation type="submission" date="2019-08" db="EMBL/GenBank/DDBJ databases">
        <authorList>
            <person name="Kucharzyk K."/>
            <person name="Murdoch R.W."/>
            <person name="Higgins S."/>
            <person name="Loffler F."/>
        </authorList>
    </citation>
    <scope>NUCLEOTIDE SEQUENCE</scope>
</reference>
<evidence type="ECO:0000313" key="1">
    <source>
        <dbReference type="EMBL" id="MPM77905.1"/>
    </source>
</evidence>
<organism evidence="1">
    <name type="scientific">bioreactor metagenome</name>
    <dbReference type="NCBI Taxonomy" id="1076179"/>
    <lineage>
        <taxon>unclassified sequences</taxon>
        <taxon>metagenomes</taxon>
        <taxon>ecological metagenomes</taxon>
    </lineage>
</organism>
<accession>A0A645CLX4</accession>
<dbReference type="EMBL" id="VSSQ01028264">
    <property type="protein sequence ID" value="MPM77905.1"/>
    <property type="molecule type" value="Genomic_DNA"/>
</dbReference>